<evidence type="ECO:0000313" key="2">
    <source>
        <dbReference type="Proteomes" id="UP001152622"/>
    </source>
</evidence>
<dbReference type="EMBL" id="JAINUF010000005">
    <property type="protein sequence ID" value="KAJ8359296.1"/>
    <property type="molecule type" value="Genomic_DNA"/>
</dbReference>
<proteinExistence type="predicted"/>
<protein>
    <submittedName>
        <fullName evidence="1">Uncharacterized protein</fullName>
    </submittedName>
</protein>
<sequence>MQRRRGLDLSPLPGAAEPPVSVMPLLRVTVAAALAGRPVSIRGRREPGGGGGAVRQVKAAGRGSLFTSTSSRLFCFGALEIGRAVRLRVQKRFHR</sequence>
<keyword evidence="2" id="KW-1185">Reference proteome</keyword>
<evidence type="ECO:0000313" key="1">
    <source>
        <dbReference type="EMBL" id="KAJ8359296.1"/>
    </source>
</evidence>
<reference evidence="1" key="1">
    <citation type="journal article" date="2023" name="Science">
        <title>Genome structures resolve the early diversification of teleost fishes.</title>
        <authorList>
            <person name="Parey E."/>
            <person name="Louis A."/>
            <person name="Montfort J."/>
            <person name="Bouchez O."/>
            <person name="Roques C."/>
            <person name="Iampietro C."/>
            <person name="Lluch J."/>
            <person name="Castinel A."/>
            <person name="Donnadieu C."/>
            <person name="Desvignes T."/>
            <person name="Floi Bucao C."/>
            <person name="Jouanno E."/>
            <person name="Wen M."/>
            <person name="Mejri S."/>
            <person name="Dirks R."/>
            <person name="Jansen H."/>
            <person name="Henkel C."/>
            <person name="Chen W.J."/>
            <person name="Zahm M."/>
            <person name="Cabau C."/>
            <person name="Klopp C."/>
            <person name="Thompson A.W."/>
            <person name="Robinson-Rechavi M."/>
            <person name="Braasch I."/>
            <person name="Lecointre G."/>
            <person name="Bobe J."/>
            <person name="Postlethwait J.H."/>
            <person name="Berthelot C."/>
            <person name="Roest Crollius H."/>
            <person name="Guiguen Y."/>
        </authorList>
    </citation>
    <scope>NUCLEOTIDE SEQUENCE</scope>
    <source>
        <strain evidence="1">WJC10195</strain>
    </source>
</reference>
<organism evidence="1 2">
    <name type="scientific">Synaphobranchus kaupii</name>
    <name type="common">Kaup's arrowtooth eel</name>
    <dbReference type="NCBI Taxonomy" id="118154"/>
    <lineage>
        <taxon>Eukaryota</taxon>
        <taxon>Metazoa</taxon>
        <taxon>Chordata</taxon>
        <taxon>Craniata</taxon>
        <taxon>Vertebrata</taxon>
        <taxon>Euteleostomi</taxon>
        <taxon>Actinopterygii</taxon>
        <taxon>Neopterygii</taxon>
        <taxon>Teleostei</taxon>
        <taxon>Anguilliformes</taxon>
        <taxon>Synaphobranchidae</taxon>
        <taxon>Synaphobranchus</taxon>
    </lineage>
</organism>
<dbReference type="Proteomes" id="UP001152622">
    <property type="component" value="Chromosome 5"/>
</dbReference>
<gene>
    <name evidence="1" type="ORF">SKAU_G00158210</name>
</gene>
<accession>A0A9Q1IYL8</accession>
<comment type="caution">
    <text evidence="1">The sequence shown here is derived from an EMBL/GenBank/DDBJ whole genome shotgun (WGS) entry which is preliminary data.</text>
</comment>
<dbReference type="AlphaFoldDB" id="A0A9Q1IYL8"/>
<name>A0A9Q1IYL8_SYNKA</name>